<dbReference type="AlphaFoldDB" id="A0AAD1RBR6"/>
<feature type="compositionally biased region" description="Polar residues" evidence="1">
    <location>
        <begin position="100"/>
        <end position="112"/>
    </location>
</feature>
<keyword evidence="3" id="KW-1185">Reference proteome</keyword>
<dbReference type="EMBL" id="OW240913">
    <property type="protein sequence ID" value="CAH2247130.1"/>
    <property type="molecule type" value="Genomic_DNA"/>
</dbReference>
<feature type="compositionally biased region" description="Polar residues" evidence="1">
    <location>
        <begin position="61"/>
        <end position="74"/>
    </location>
</feature>
<accession>A0AAD1RBR6</accession>
<feature type="region of interest" description="Disordered" evidence="1">
    <location>
        <begin position="1"/>
        <end position="134"/>
    </location>
</feature>
<evidence type="ECO:0000313" key="3">
    <source>
        <dbReference type="Proteomes" id="UP001295444"/>
    </source>
</evidence>
<evidence type="ECO:0000313" key="2">
    <source>
        <dbReference type="EMBL" id="CAH2247130.1"/>
    </source>
</evidence>
<sequence length="134" mass="14772">MRPPLPDTQTEGKLQCPRQPKTDPEDRESEQNGVLKPPLPTSCRQQQTSQVQRDTRPEAGTVSNEAHNGGNTEPDQQRHTNNKRGASRAQTADETKQHRGSQTGMQNTSGGSWLTDDTDETSSPHVPLSLSLYL</sequence>
<gene>
    <name evidence="2" type="ORF">PECUL_23A025897</name>
</gene>
<evidence type="ECO:0000256" key="1">
    <source>
        <dbReference type="SAM" id="MobiDB-lite"/>
    </source>
</evidence>
<name>A0AAD1RBR6_PELCU</name>
<proteinExistence type="predicted"/>
<reference evidence="2" key="1">
    <citation type="submission" date="2022-03" db="EMBL/GenBank/DDBJ databases">
        <authorList>
            <person name="Alioto T."/>
            <person name="Alioto T."/>
            <person name="Gomez Garrido J."/>
        </authorList>
    </citation>
    <scope>NUCLEOTIDE SEQUENCE</scope>
</reference>
<dbReference type="Proteomes" id="UP001295444">
    <property type="component" value="Chromosome 02"/>
</dbReference>
<organism evidence="2 3">
    <name type="scientific">Pelobates cultripes</name>
    <name type="common">Western spadefoot toad</name>
    <dbReference type="NCBI Taxonomy" id="61616"/>
    <lineage>
        <taxon>Eukaryota</taxon>
        <taxon>Metazoa</taxon>
        <taxon>Chordata</taxon>
        <taxon>Craniata</taxon>
        <taxon>Vertebrata</taxon>
        <taxon>Euteleostomi</taxon>
        <taxon>Amphibia</taxon>
        <taxon>Batrachia</taxon>
        <taxon>Anura</taxon>
        <taxon>Pelobatoidea</taxon>
        <taxon>Pelobatidae</taxon>
        <taxon>Pelobates</taxon>
    </lineage>
</organism>
<feature type="compositionally biased region" description="Polar residues" evidence="1">
    <location>
        <begin position="42"/>
        <end position="52"/>
    </location>
</feature>
<protein>
    <submittedName>
        <fullName evidence="2">Uncharacterized protein</fullName>
    </submittedName>
</protein>